<feature type="region of interest" description="Disordered" evidence="1">
    <location>
        <begin position="1"/>
        <end position="37"/>
    </location>
</feature>
<dbReference type="AlphaFoldDB" id="S3UW41"/>
<name>S3UW41_9LEPT</name>
<protein>
    <submittedName>
        <fullName evidence="2">Uncharacterized protein</fullName>
    </submittedName>
</protein>
<accession>S3UW41</accession>
<proteinExistence type="predicted"/>
<comment type="caution">
    <text evidence="2">The sequence shown here is derived from an EMBL/GenBank/DDBJ whole genome shotgun (WGS) entry which is preliminary data.</text>
</comment>
<dbReference type="Proteomes" id="UP000014540">
    <property type="component" value="Unassembled WGS sequence"/>
</dbReference>
<evidence type="ECO:0000313" key="3">
    <source>
        <dbReference type="Proteomes" id="UP000014540"/>
    </source>
</evidence>
<gene>
    <name evidence="2" type="ORF">LEP1GSC058_0858</name>
</gene>
<sequence length="37" mass="3845">MNGGVPAEDRQSRNDSREKRAAEHHSGAGGAAKEPNG</sequence>
<reference evidence="2" key="1">
    <citation type="submission" date="2013-04" db="EMBL/GenBank/DDBJ databases">
        <authorList>
            <person name="Harkins D.M."/>
            <person name="Durkin A.S."/>
            <person name="Selengut J.D."/>
            <person name="Sanka R."/>
            <person name="DePew J."/>
            <person name="Purushe J."/>
            <person name="Ahmed A."/>
            <person name="van der Linden H."/>
            <person name="Goris M.G.A."/>
            <person name="Hartskeerl R.A."/>
            <person name="Vinetz J.M."/>
            <person name="Sutton G.G."/>
            <person name="Nelson W.C."/>
            <person name="Fouts D.E."/>
        </authorList>
    </citation>
    <scope>NUCLEOTIDE SEQUENCE [LARGE SCALE GENOMIC DNA]</scope>
    <source>
        <strain evidence="2">BUT 6</strain>
    </source>
</reference>
<evidence type="ECO:0000256" key="1">
    <source>
        <dbReference type="SAM" id="MobiDB-lite"/>
    </source>
</evidence>
<evidence type="ECO:0000313" key="2">
    <source>
        <dbReference type="EMBL" id="EPG72539.1"/>
    </source>
</evidence>
<keyword evidence="3" id="KW-1185">Reference proteome</keyword>
<feature type="compositionally biased region" description="Basic and acidic residues" evidence="1">
    <location>
        <begin position="7"/>
        <end position="26"/>
    </location>
</feature>
<organism evidence="2 3">
    <name type="scientific">Leptospira fainei serovar Hurstbridge str. BUT 6</name>
    <dbReference type="NCBI Taxonomy" id="1193011"/>
    <lineage>
        <taxon>Bacteria</taxon>
        <taxon>Pseudomonadati</taxon>
        <taxon>Spirochaetota</taxon>
        <taxon>Spirochaetia</taxon>
        <taxon>Leptospirales</taxon>
        <taxon>Leptospiraceae</taxon>
        <taxon>Leptospira</taxon>
    </lineage>
</organism>
<dbReference type="EMBL" id="AKWZ02000011">
    <property type="protein sequence ID" value="EPG72539.1"/>
    <property type="molecule type" value="Genomic_DNA"/>
</dbReference>